<dbReference type="AlphaFoldDB" id="A0A9W6FYZ4"/>
<accession>A0A9W6FYZ4</accession>
<sequence length="166" mass="19301">MQASEHWNDLACRIAAKVQPAVSPDNPVFISDSDVSPFGIAMRSFLKTQLQKRGIHTTENRSNSYELVWEVQQVYFNADRFNHGHGLPIGLSDVIQNIFIGGVDFDFYKPHSEIIVSFELLQKDKDLQLSVFPVRDTYVFYVNDYDRDKYIKEKTLEYHEYKLTSN</sequence>
<comment type="caution">
    <text evidence="1">The sequence shown here is derived from an EMBL/GenBank/DDBJ whole genome shotgun (WGS) entry which is preliminary data.</text>
</comment>
<gene>
    <name evidence="1" type="ORF">GHYDROH2_09030</name>
</gene>
<evidence type="ECO:0000313" key="1">
    <source>
        <dbReference type="EMBL" id="GLI37402.1"/>
    </source>
</evidence>
<dbReference type="Proteomes" id="UP001144352">
    <property type="component" value="Unassembled WGS sequence"/>
</dbReference>
<keyword evidence="2" id="KW-1185">Reference proteome</keyword>
<organism evidence="1 2">
    <name type="scientific">Geobacter hydrogenophilus</name>
    <dbReference type="NCBI Taxonomy" id="40983"/>
    <lineage>
        <taxon>Bacteria</taxon>
        <taxon>Pseudomonadati</taxon>
        <taxon>Thermodesulfobacteriota</taxon>
        <taxon>Desulfuromonadia</taxon>
        <taxon>Geobacterales</taxon>
        <taxon>Geobacteraceae</taxon>
        <taxon>Geobacter</taxon>
    </lineage>
</organism>
<proteinExistence type="predicted"/>
<name>A0A9W6FYZ4_9BACT</name>
<protein>
    <submittedName>
        <fullName evidence="1">Uncharacterized protein</fullName>
    </submittedName>
</protein>
<evidence type="ECO:0000313" key="2">
    <source>
        <dbReference type="Proteomes" id="UP001144352"/>
    </source>
</evidence>
<dbReference type="EMBL" id="BSDS01000001">
    <property type="protein sequence ID" value="GLI37402.1"/>
    <property type="molecule type" value="Genomic_DNA"/>
</dbReference>
<reference evidence="1" key="1">
    <citation type="submission" date="2022-12" db="EMBL/GenBank/DDBJ databases">
        <title>Reference genome sequencing for broad-spectrum identification of bacterial and archaeal isolates by mass spectrometry.</title>
        <authorList>
            <person name="Sekiguchi Y."/>
            <person name="Tourlousse D.M."/>
        </authorList>
    </citation>
    <scope>NUCLEOTIDE SEQUENCE</scope>
    <source>
        <strain evidence="1">H2</strain>
    </source>
</reference>